<proteinExistence type="predicted"/>
<evidence type="ECO:0000256" key="2">
    <source>
        <dbReference type="ARBA" id="ARBA00022475"/>
    </source>
</evidence>
<accession>A0ABQ6T3E6</accession>
<dbReference type="RefSeq" id="WP_150453719.1">
    <property type="nucleotide sequence ID" value="NZ_VYKI01000004.1"/>
</dbReference>
<keyword evidence="3 6" id="KW-0812">Transmembrane</keyword>
<evidence type="ECO:0000256" key="3">
    <source>
        <dbReference type="ARBA" id="ARBA00022692"/>
    </source>
</evidence>
<dbReference type="Pfam" id="PF12704">
    <property type="entry name" value="MacB_PCD"/>
    <property type="match status" value="1"/>
</dbReference>
<feature type="transmembrane region" description="Helical" evidence="6">
    <location>
        <begin position="17"/>
        <end position="41"/>
    </location>
</feature>
<evidence type="ECO:0000313" key="9">
    <source>
        <dbReference type="EMBL" id="KAA9002200.1"/>
    </source>
</evidence>
<dbReference type="PROSITE" id="PS51257">
    <property type="entry name" value="PROKAR_LIPOPROTEIN"/>
    <property type="match status" value="1"/>
</dbReference>
<keyword evidence="5 6" id="KW-0472">Membrane</keyword>
<dbReference type="InterPro" id="IPR003838">
    <property type="entry name" value="ABC3_permease_C"/>
</dbReference>
<evidence type="ECO:0000256" key="5">
    <source>
        <dbReference type="ARBA" id="ARBA00023136"/>
    </source>
</evidence>
<feature type="domain" description="ABC3 transporter permease C-terminal" evidence="7">
    <location>
        <begin position="306"/>
        <end position="417"/>
    </location>
</feature>
<comment type="caution">
    <text evidence="9">The sequence shown here is derived from an EMBL/GenBank/DDBJ whole genome shotgun (WGS) entry which is preliminary data.</text>
</comment>
<dbReference type="InterPro" id="IPR050250">
    <property type="entry name" value="Macrolide_Exporter_MacB"/>
</dbReference>
<name>A0ABQ6T3E6_9GAMM</name>
<comment type="subcellular location">
    <subcellularLocation>
        <location evidence="1">Cell membrane</location>
        <topology evidence="1">Multi-pass membrane protein</topology>
    </subcellularLocation>
</comment>
<feature type="domain" description="MacB-like periplasmic core" evidence="8">
    <location>
        <begin position="23"/>
        <end position="262"/>
    </location>
</feature>
<evidence type="ECO:0000256" key="6">
    <source>
        <dbReference type="SAM" id="Phobius"/>
    </source>
</evidence>
<dbReference type="EMBL" id="VYKI01000004">
    <property type="protein sequence ID" value="KAA9002200.1"/>
    <property type="molecule type" value="Genomic_DNA"/>
</dbReference>
<evidence type="ECO:0000259" key="7">
    <source>
        <dbReference type="Pfam" id="PF02687"/>
    </source>
</evidence>
<sequence>MIAYYLRLAIRRLKGNAIAYAVVALVLGAGVGCTMVMGSIVRQINHDPAPGRSSQLYRPVIDARPEAQRRAGGEGGANLTWPDAQQLMRQGSRWPQVALAGGRVVAKDAADQAFNVRVRYATEQIFQVLGVELDSGRGWSKAEGDAAQRLVVLSSTLAARLCAEKTCRGTTVDLDGHAYRVIGVAAPWHPVPMYHADLPGAAFAEADQLFLPLATAVADDLIVDGSVSVWGESGEKPRLGGSMAWLQLWALLPHAEDLEQYRQMVAAHARSHGLPAEYSSVWAMPDWLQQQGLVAQDTRVQLWLCYLLLAVCVTNAGALLYLTLDRRRHEMAIRRAIGARRVDVLVQMLLEAAVVGLLSGTFATVVYLGGLQFVQSSRLVAAALTAPQATTALLALLIGLVVALACAAIPALRLCTRKVVVQQIAASP</sequence>
<organism evidence="9 10">
    <name type="scientific">Stenotrophomonas cyclobalanopsidis</name>
    <dbReference type="NCBI Taxonomy" id="2771362"/>
    <lineage>
        <taxon>Bacteria</taxon>
        <taxon>Pseudomonadati</taxon>
        <taxon>Pseudomonadota</taxon>
        <taxon>Gammaproteobacteria</taxon>
        <taxon>Lysobacterales</taxon>
        <taxon>Lysobacteraceae</taxon>
        <taxon>Stenotrophomonas</taxon>
    </lineage>
</organism>
<dbReference type="Proteomes" id="UP000326367">
    <property type="component" value="Unassembled WGS sequence"/>
</dbReference>
<feature type="transmembrane region" description="Helical" evidence="6">
    <location>
        <begin position="389"/>
        <end position="412"/>
    </location>
</feature>
<keyword evidence="2" id="KW-1003">Cell membrane</keyword>
<evidence type="ECO:0000313" key="10">
    <source>
        <dbReference type="Proteomes" id="UP000326367"/>
    </source>
</evidence>
<dbReference type="PANTHER" id="PTHR30572">
    <property type="entry name" value="MEMBRANE COMPONENT OF TRANSPORTER-RELATED"/>
    <property type="match status" value="1"/>
</dbReference>
<feature type="transmembrane region" description="Helical" evidence="6">
    <location>
        <begin position="300"/>
        <end position="324"/>
    </location>
</feature>
<evidence type="ECO:0000256" key="4">
    <source>
        <dbReference type="ARBA" id="ARBA00022989"/>
    </source>
</evidence>
<dbReference type="InterPro" id="IPR025857">
    <property type="entry name" value="MacB_PCD"/>
</dbReference>
<keyword evidence="10" id="KW-1185">Reference proteome</keyword>
<evidence type="ECO:0000256" key="1">
    <source>
        <dbReference type="ARBA" id="ARBA00004651"/>
    </source>
</evidence>
<feature type="transmembrane region" description="Helical" evidence="6">
    <location>
        <begin position="344"/>
        <end position="369"/>
    </location>
</feature>
<dbReference type="Pfam" id="PF02687">
    <property type="entry name" value="FtsX"/>
    <property type="match status" value="1"/>
</dbReference>
<gene>
    <name evidence="9" type="ORF">FJU31_04815</name>
</gene>
<protein>
    <submittedName>
        <fullName evidence="9">FtsX-like permease family protein</fullName>
    </submittedName>
</protein>
<evidence type="ECO:0000259" key="8">
    <source>
        <dbReference type="Pfam" id="PF12704"/>
    </source>
</evidence>
<reference evidence="9 10" key="1">
    <citation type="journal article" date="2020" name="Antonie Van Leeuwenhoek">
        <title>Stenotrophomonas cyclobalanopsidis sp. nov., isolated from the leaf spot disease of Cyclobalanopsis patelliformis.</title>
        <authorList>
            <person name="Bian D.R."/>
            <person name="Xue H."/>
            <person name="Piao C.G."/>
            <person name="Li Y."/>
        </authorList>
    </citation>
    <scope>NUCLEOTIDE SEQUENCE [LARGE SCALE GENOMIC DNA]</scope>
    <source>
        <strain evidence="9 10">TPQG1-4</strain>
    </source>
</reference>
<keyword evidence="4 6" id="KW-1133">Transmembrane helix</keyword>
<dbReference type="PANTHER" id="PTHR30572:SF18">
    <property type="entry name" value="ABC-TYPE MACROLIDE FAMILY EXPORT SYSTEM PERMEASE COMPONENT 2"/>
    <property type="match status" value="1"/>
</dbReference>